<dbReference type="InterPro" id="IPR029058">
    <property type="entry name" value="AB_hydrolase_fold"/>
</dbReference>
<keyword evidence="3" id="KW-0325">Glycoprotein</keyword>
<dbReference type="RefSeq" id="XP_014250059.1">
    <property type="nucleotide sequence ID" value="XM_014394573.2"/>
</dbReference>
<evidence type="ECO:0000313" key="8">
    <source>
        <dbReference type="EnsemblMetazoa" id="XP_014250058.1"/>
    </source>
</evidence>
<dbReference type="EnsemblMetazoa" id="XM_014394572.2">
    <property type="protein sequence ID" value="XP_014250058.1"/>
    <property type="gene ID" value="LOC106666991"/>
</dbReference>
<dbReference type="PANTHER" id="PTHR43903">
    <property type="entry name" value="NEUROLIGIN"/>
    <property type="match status" value="1"/>
</dbReference>
<dbReference type="Proteomes" id="UP000494040">
    <property type="component" value="Unassembled WGS sequence"/>
</dbReference>
<dbReference type="InterPro" id="IPR002018">
    <property type="entry name" value="CarbesteraseB"/>
</dbReference>
<dbReference type="KEGG" id="clec:106666991"/>
<organism evidence="8 9">
    <name type="scientific">Cimex lectularius</name>
    <name type="common">Bed bug</name>
    <name type="synonym">Acanthia lectularia</name>
    <dbReference type="NCBI Taxonomy" id="79782"/>
    <lineage>
        <taxon>Eukaryota</taxon>
        <taxon>Metazoa</taxon>
        <taxon>Ecdysozoa</taxon>
        <taxon>Arthropoda</taxon>
        <taxon>Hexapoda</taxon>
        <taxon>Insecta</taxon>
        <taxon>Pterygota</taxon>
        <taxon>Neoptera</taxon>
        <taxon>Paraneoptera</taxon>
        <taxon>Hemiptera</taxon>
        <taxon>Heteroptera</taxon>
        <taxon>Panheteroptera</taxon>
        <taxon>Cimicomorpha</taxon>
        <taxon>Cimicidae</taxon>
        <taxon>Cimex</taxon>
    </lineage>
</organism>
<feature type="compositionally biased region" description="Polar residues" evidence="4">
    <location>
        <begin position="648"/>
        <end position="659"/>
    </location>
</feature>
<feature type="chain" id="PRO_5035103556" description="Carboxylesterase type B domain-containing protein" evidence="6">
    <location>
        <begin position="21"/>
        <end position="835"/>
    </location>
</feature>
<evidence type="ECO:0000256" key="5">
    <source>
        <dbReference type="SAM" id="Phobius"/>
    </source>
</evidence>
<dbReference type="AlphaFoldDB" id="A0A8I6THR9"/>
<protein>
    <recommendedName>
        <fullName evidence="7">Carboxylesterase type B domain-containing protein</fullName>
    </recommendedName>
</protein>
<feature type="region of interest" description="Disordered" evidence="4">
    <location>
        <begin position="714"/>
        <end position="744"/>
    </location>
</feature>
<comment type="similarity">
    <text evidence="1">Belongs to the type-B carboxylesterase/lipase family.</text>
</comment>
<feature type="region of interest" description="Disordered" evidence="4">
    <location>
        <begin position="648"/>
        <end position="667"/>
    </location>
</feature>
<reference evidence="8" key="1">
    <citation type="submission" date="2022-01" db="UniProtKB">
        <authorList>
            <consortium name="EnsemblMetazoa"/>
        </authorList>
    </citation>
    <scope>IDENTIFICATION</scope>
</reference>
<feature type="transmembrane region" description="Helical" evidence="5">
    <location>
        <begin position="684"/>
        <end position="710"/>
    </location>
</feature>
<dbReference type="InterPro" id="IPR019819">
    <property type="entry name" value="Carboxylesterase_B_CS"/>
</dbReference>
<evidence type="ECO:0000256" key="6">
    <source>
        <dbReference type="SAM" id="SignalP"/>
    </source>
</evidence>
<keyword evidence="5" id="KW-1133">Transmembrane helix</keyword>
<dbReference type="Gene3D" id="3.40.50.1820">
    <property type="entry name" value="alpha/beta hydrolase"/>
    <property type="match status" value="1"/>
</dbReference>
<evidence type="ECO:0000313" key="9">
    <source>
        <dbReference type="Proteomes" id="UP000494040"/>
    </source>
</evidence>
<keyword evidence="5" id="KW-0472">Membrane</keyword>
<keyword evidence="9" id="KW-1185">Reference proteome</keyword>
<dbReference type="InterPro" id="IPR051093">
    <property type="entry name" value="Neuroligin/BSAL"/>
</dbReference>
<dbReference type="OrthoDB" id="3200163at2759"/>
<evidence type="ECO:0000256" key="4">
    <source>
        <dbReference type="SAM" id="MobiDB-lite"/>
    </source>
</evidence>
<proteinExistence type="inferred from homology"/>
<accession>A0A8I6THR9</accession>
<keyword evidence="2 6" id="KW-0732">Signal</keyword>
<feature type="compositionally biased region" description="Pro residues" evidence="4">
    <location>
        <begin position="792"/>
        <end position="802"/>
    </location>
</feature>
<name>A0A8I6THR9_CIMLE</name>
<dbReference type="OMA" id="RTYVRNT"/>
<feature type="region of interest" description="Disordered" evidence="4">
    <location>
        <begin position="619"/>
        <end position="638"/>
    </location>
</feature>
<keyword evidence="5" id="KW-0812">Transmembrane</keyword>
<dbReference type="FunFam" id="3.40.50.1820:FF:000138">
    <property type="entry name" value="Neuroligin-1-like Protein"/>
    <property type="match status" value="1"/>
</dbReference>
<dbReference type="GeneID" id="106666991"/>
<sequence>MPPSWALIPTLLLCLAGVPGHKYSTRVVRTKYGPLRGLLIQHPPVEVFLGVPYATPPLGSLRYMPPVTPSMWRSPRLADSFSPVCPQREPYIGNRTEALLELPRGRLTYLEKLLPLLVNQSEDCLYLNIYVPRGAGGVEHHGLPIILYVHGESYEWNSGNPYDGSVLASYGHLIVVTINFRLGILGFLKTGARGSVQGNFGLMDLVAGLHWLRENMPAFGGDPDRITMMGHGTGAALTNFIAVSPVAKELLHRVIMFSGSGLSPWALQKDPLAVKRRVAEQTGCHGDLVEDDLAPCLRSKPLKDLLAVRLDPPRFLPGFAPFVDGAVLSSTLSSTVPETGLSSQERHGPGYQLSEFSDRDLLFGLTTTESYLDLSAQDLEYGFNETRRDRILRTYVRNSYYFHLNEIFSTLKNEYTDWDRPVQNPLNFRDSTLEVLSDGHTVAPLIKLGYLHAVNGGRTYFVHFHHQSSERDFPQRMGSVRGEDVPYVMGLPLVGGQPFFPHNYTNQDIGVSKQLIHYLANFARKGDPNGPNQSHMDGDHELPFWDTYDSINQLYLQLGAKPEVKNHYRGHKMSLWLNLIPQLHQPGLEELSMRHHHFQEEGAQYYDGSVRPQSLQRPVVATPPTTTSTTSTTTEAPTSSTLVVVADGSSTECPPNATTGPAARPATNSNSLLRKLASSHYQSYTTALTVTIAVGCFLLLLNILIFAGIYHQRDRRDSTKRKRKKEELAEGNSCSSSSEAEGKQALAESIVQQHMVELQEFKCSPPSGSRGLNCVSVYPPGYQEESVLSPSIPEPPPPPKAQPPLSINQSGILRQQLPQTPSSMKKRVQIQEISV</sequence>
<dbReference type="Pfam" id="PF00135">
    <property type="entry name" value="COesterase"/>
    <property type="match status" value="1"/>
</dbReference>
<dbReference type="EnsemblMetazoa" id="XM_014394573.2">
    <property type="protein sequence ID" value="XP_014250059.1"/>
    <property type="gene ID" value="LOC106666991"/>
</dbReference>
<evidence type="ECO:0000256" key="1">
    <source>
        <dbReference type="ARBA" id="ARBA00005964"/>
    </source>
</evidence>
<dbReference type="PROSITE" id="PS00941">
    <property type="entry name" value="CARBOXYLESTERASE_B_2"/>
    <property type="match status" value="1"/>
</dbReference>
<dbReference type="RefSeq" id="XP_014250058.1">
    <property type="nucleotide sequence ID" value="XM_014394572.2"/>
</dbReference>
<feature type="domain" description="Carboxylesterase type B" evidence="7">
    <location>
        <begin position="25"/>
        <end position="576"/>
    </location>
</feature>
<feature type="signal peptide" evidence="6">
    <location>
        <begin position="1"/>
        <end position="20"/>
    </location>
</feature>
<evidence type="ECO:0000259" key="7">
    <source>
        <dbReference type="Pfam" id="PF00135"/>
    </source>
</evidence>
<dbReference type="SUPFAM" id="SSF53474">
    <property type="entry name" value="alpha/beta-Hydrolases"/>
    <property type="match status" value="1"/>
</dbReference>
<evidence type="ECO:0000256" key="2">
    <source>
        <dbReference type="ARBA" id="ARBA00022729"/>
    </source>
</evidence>
<feature type="region of interest" description="Disordered" evidence="4">
    <location>
        <begin position="785"/>
        <end position="809"/>
    </location>
</feature>
<evidence type="ECO:0000256" key="3">
    <source>
        <dbReference type="ARBA" id="ARBA00023180"/>
    </source>
</evidence>